<dbReference type="EMBL" id="BSUZ01000001">
    <property type="protein sequence ID" value="GMA85215.1"/>
    <property type="molecule type" value="Genomic_DNA"/>
</dbReference>
<keyword evidence="3" id="KW-1185">Reference proteome</keyword>
<comment type="caution">
    <text evidence="2">The sequence shown here is derived from an EMBL/GenBank/DDBJ whole genome shotgun (WGS) entry which is preliminary data.</text>
</comment>
<dbReference type="Proteomes" id="UP001157017">
    <property type="component" value="Unassembled WGS sequence"/>
</dbReference>
<protein>
    <submittedName>
        <fullName evidence="2">Uncharacterized protein</fullName>
    </submittedName>
</protein>
<organism evidence="2 3">
    <name type="scientific">Angustibacter aerolatus</name>
    <dbReference type="NCBI Taxonomy" id="1162965"/>
    <lineage>
        <taxon>Bacteria</taxon>
        <taxon>Bacillati</taxon>
        <taxon>Actinomycetota</taxon>
        <taxon>Actinomycetes</taxon>
        <taxon>Kineosporiales</taxon>
        <taxon>Kineosporiaceae</taxon>
    </lineage>
</organism>
<evidence type="ECO:0000313" key="2">
    <source>
        <dbReference type="EMBL" id="GMA85215.1"/>
    </source>
</evidence>
<feature type="compositionally biased region" description="Low complexity" evidence="1">
    <location>
        <begin position="168"/>
        <end position="180"/>
    </location>
</feature>
<gene>
    <name evidence="2" type="ORF">GCM10025868_04650</name>
</gene>
<feature type="region of interest" description="Disordered" evidence="1">
    <location>
        <begin position="125"/>
        <end position="180"/>
    </location>
</feature>
<reference evidence="3" key="1">
    <citation type="journal article" date="2019" name="Int. J. Syst. Evol. Microbiol.">
        <title>The Global Catalogue of Microorganisms (GCM) 10K type strain sequencing project: providing services to taxonomists for standard genome sequencing and annotation.</title>
        <authorList>
            <consortium name="The Broad Institute Genomics Platform"/>
            <consortium name="The Broad Institute Genome Sequencing Center for Infectious Disease"/>
            <person name="Wu L."/>
            <person name="Ma J."/>
        </authorList>
    </citation>
    <scope>NUCLEOTIDE SEQUENCE [LARGE SCALE GENOMIC DNA]</scope>
    <source>
        <strain evidence="3">NBRC 108730</strain>
    </source>
</reference>
<sequence length="180" mass="18595">MDARPVDVVSVGTGGLEHDRAFAVRAADGRVLGARDVPGLADVRADPPVAGRPPALLLPGADAAVRGADADAALGTLAGAGAALAPVDRDDAPQAPVHLVSRDGGQPLPRANLVLDLREPRAEEGWVGREPGGRRRGAAAGSSSARLRRGLRRRRAAGRRAGRRRGAAARPGVIRVRPRR</sequence>
<evidence type="ECO:0000313" key="3">
    <source>
        <dbReference type="Proteomes" id="UP001157017"/>
    </source>
</evidence>
<feature type="compositionally biased region" description="Basic residues" evidence="1">
    <location>
        <begin position="146"/>
        <end position="167"/>
    </location>
</feature>
<evidence type="ECO:0000256" key="1">
    <source>
        <dbReference type="SAM" id="MobiDB-lite"/>
    </source>
</evidence>
<name>A0ABQ6JAL8_9ACTN</name>
<proteinExistence type="predicted"/>
<accession>A0ABQ6JAL8</accession>